<keyword evidence="3" id="KW-1185">Reference proteome</keyword>
<proteinExistence type="predicted"/>
<evidence type="ECO:0000313" key="2">
    <source>
        <dbReference type="EMBL" id="AUF83649.1"/>
    </source>
</evidence>
<dbReference type="GO" id="GO:0009294">
    <property type="term" value="P:DNA-mediated transformation"/>
    <property type="evidence" value="ECO:0007669"/>
    <property type="project" value="InterPro"/>
</dbReference>
<dbReference type="InterPro" id="IPR057666">
    <property type="entry name" value="DrpA_SLOG"/>
</dbReference>
<evidence type="ECO:0000259" key="1">
    <source>
        <dbReference type="Pfam" id="PF02481"/>
    </source>
</evidence>
<dbReference type="Pfam" id="PF02481">
    <property type="entry name" value="DNA_processg_A"/>
    <property type="match status" value="1"/>
</dbReference>
<dbReference type="KEGG" id="msyr:CXP39_02450"/>
<dbReference type="EMBL" id="CP025257">
    <property type="protein sequence ID" value="AUF83649.1"/>
    <property type="molecule type" value="Genomic_DNA"/>
</dbReference>
<dbReference type="AlphaFoldDB" id="A0A2K9C2E1"/>
<dbReference type="Proteomes" id="UP000233419">
    <property type="component" value="Chromosome"/>
</dbReference>
<sequence>MDNVLLYFSLKYNGDWDQIYDALERKEKIDSDALLELTSSFKTQFITILSPLYPSHLKQSHKPPFVLFFKGSISLINNYHQILGCPDSQNQDEYGKKSIEYIVSKLVAEQRIILLDISKQTSKPSLKICIKNKGRVIIVTKEKLSLFIENNLELMTQLNSLDYLVLSEYEVSENEVYVTNLQDEYLYRLMVGIAKALVIFQSNETTKINKIVNLGLSEGKDIFVVPELIFSKYKINNGLIKQGAKLIESANDILNDL</sequence>
<protein>
    <recommendedName>
        <fullName evidence="1">Smf/DprA SLOG domain-containing protein</fullName>
    </recommendedName>
</protein>
<dbReference type="RefSeq" id="WP_027048002.1">
    <property type="nucleotide sequence ID" value="NZ_CP025257.1"/>
</dbReference>
<organism evidence="2 3">
    <name type="scientific">Mesoplasma syrphidae</name>
    <dbReference type="NCBI Taxonomy" id="225999"/>
    <lineage>
        <taxon>Bacteria</taxon>
        <taxon>Bacillati</taxon>
        <taxon>Mycoplasmatota</taxon>
        <taxon>Mollicutes</taxon>
        <taxon>Entomoplasmatales</taxon>
        <taxon>Entomoplasmataceae</taxon>
        <taxon>Mesoplasma</taxon>
    </lineage>
</organism>
<gene>
    <name evidence="2" type="ORF">CXP39_02450</name>
</gene>
<evidence type="ECO:0000313" key="3">
    <source>
        <dbReference type="Proteomes" id="UP000233419"/>
    </source>
</evidence>
<accession>A0A2K9C2E1</accession>
<name>A0A2K9C2E1_9MOLU</name>
<reference evidence="2 3" key="1">
    <citation type="submission" date="2017-12" db="EMBL/GenBank/DDBJ databases">
        <title>Mesoplasma syrphidae YJS, Complete Genome.</title>
        <authorList>
            <person name="Knight T.F."/>
            <person name="Citino T."/>
            <person name="Rubinstein R."/>
            <person name="Neuschaefer Z."/>
        </authorList>
    </citation>
    <scope>NUCLEOTIDE SEQUENCE [LARGE SCALE GENOMIC DNA]</scope>
    <source>
        <strain evidence="2 3">YJS</strain>
    </source>
</reference>
<feature type="domain" description="Smf/DprA SLOG" evidence="1">
    <location>
        <begin position="44"/>
        <end position="256"/>
    </location>
</feature>
<dbReference type="Gene3D" id="3.40.50.450">
    <property type="match status" value="1"/>
</dbReference>